<dbReference type="Proteomes" id="UP000229227">
    <property type="component" value="Unassembled WGS sequence"/>
</dbReference>
<organism evidence="1 2">
    <name type="scientific">Candidatus Desantisbacteria bacterium CG07_land_8_20_14_0_80_39_15</name>
    <dbReference type="NCBI Taxonomy" id="1974549"/>
    <lineage>
        <taxon>Bacteria</taxon>
        <taxon>Candidatus Desantisiibacteriota</taxon>
    </lineage>
</organism>
<feature type="non-terminal residue" evidence="1">
    <location>
        <position position="47"/>
    </location>
</feature>
<gene>
    <name evidence="1" type="ORF">COS91_03685</name>
</gene>
<keyword evidence="1" id="KW-0032">Aminotransferase</keyword>
<dbReference type="AlphaFoldDB" id="A0A2M6ZGR4"/>
<dbReference type="GO" id="GO:0008483">
    <property type="term" value="F:transaminase activity"/>
    <property type="evidence" value="ECO:0007669"/>
    <property type="project" value="UniProtKB-KW"/>
</dbReference>
<evidence type="ECO:0000313" key="1">
    <source>
        <dbReference type="EMBL" id="PIU51593.1"/>
    </source>
</evidence>
<evidence type="ECO:0000313" key="2">
    <source>
        <dbReference type="Proteomes" id="UP000229227"/>
    </source>
</evidence>
<reference evidence="2" key="1">
    <citation type="submission" date="2017-09" db="EMBL/GenBank/DDBJ databases">
        <title>Depth-based differentiation of microbial function through sediment-hosted aquifers and enrichment of novel symbionts in the deep terrestrial subsurface.</title>
        <authorList>
            <person name="Probst A.J."/>
            <person name="Ladd B."/>
            <person name="Jarett J.K."/>
            <person name="Geller-Mcgrath D.E."/>
            <person name="Sieber C.M.K."/>
            <person name="Emerson J.B."/>
            <person name="Anantharaman K."/>
            <person name="Thomas B.C."/>
            <person name="Malmstrom R."/>
            <person name="Stieglmeier M."/>
            <person name="Klingl A."/>
            <person name="Woyke T."/>
            <person name="Ryan C.M."/>
            <person name="Banfield J.F."/>
        </authorList>
    </citation>
    <scope>NUCLEOTIDE SEQUENCE [LARGE SCALE GENOMIC DNA]</scope>
</reference>
<accession>A0A2M6ZGR4</accession>
<proteinExistence type="predicted"/>
<name>A0A2M6ZGR4_9BACT</name>
<protein>
    <submittedName>
        <fullName evidence="1">Aminotransferase DegT</fullName>
    </submittedName>
</protein>
<keyword evidence="1" id="KW-0808">Transferase</keyword>
<sequence>MEKLAIDGGRPVRKKPFPPRLLIGKEEKRAILKMVNRTLLHGGAFER</sequence>
<dbReference type="EMBL" id="PEWN01000057">
    <property type="protein sequence ID" value="PIU51593.1"/>
    <property type="molecule type" value="Genomic_DNA"/>
</dbReference>
<comment type="caution">
    <text evidence="1">The sequence shown here is derived from an EMBL/GenBank/DDBJ whole genome shotgun (WGS) entry which is preliminary data.</text>
</comment>